<dbReference type="Pfam" id="PF01080">
    <property type="entry name" value="Presenilin"/>
    <property type="match status" value="1"/>
</dbReference>
<name>A0A5J4YVD2_PORPP</name>
<evidence type="ECO:0000256" key="7">
    <source>
        <dbReference type="ARBA" id="ARBA00022989"/>
    </source>
</evidence>
<accession>A0A5J4YVD2</accession>
<feature type="transmembrane region" description="Helical" evidence="11">
    <location>
        <begin position="246"/>
        <end position="266"/>
    </location>
</feature>
<keyword evidence="9 11" id="KW-0472">Membrane</keyword>
<dbReference type="GO" id="GO:0016485">
    <property type="term" value="P:protein processing"/>
    <property type="evidence" value="ECO:0007669"/>
    <property type="project" value="InterPro"/>
</dbReference>
<evidence type="ECO:0000256" key="3">
    <source>
        <dbReference type="ARBA" id="ARBA00008604"/>
    </source>
</evidence>
<evidence type="ECO:0000313" key="12">
    <source>
        <dbReference type="EMBL" id="KAA8494880.1"/>
    </source>
</evidence>
<dbReference type="GO" id="GO:0070765">
    <property type="term" value="C:gamma-secretase complex"/>
    <property type="evidence" value="ECO:0007669"/>
    <property type="project" value="TreeGrafter"/>
</dbReference>
<gene>
    <name evidence="12" type="ORF">FVE85_3121</name>
</gene>
<feature type="transmembrane region" description="Helical" evidence="11">
    <location>
        <begin position="271"/>
        <end position="288"/>
    </location>
</feature>
<dbReference type="InterPro" id="IPR001108">
    <property type="entry name" value="Peptidase_A22A"/>
</dbReference>
<feature type="compositionally biased region" description="Basic and acidic residues" evidence="10">
    <location>
        <begin position="51"/>
        <end position="63"/>
    </location>
</feature>
<keyword evidence="5" id="KW-0256">Endoplasmic reticulum</keyword>
<protein>
    <submittedName>
        <fullName evidence="12">Presenilin-1</fullName>
    </submittedName>
</protein>
<feature type="transmembrane region" description="Helical" evidence="11">
    <location>
        <begin position="521"/>
        <end position="541"/>
    </location>
</feature>
<dbReference type="GO" id="GO:0042500">
    <property type="term" value="F:aspartic endopeptidase activity, intramembrane cleaving"/>
    <property type="evidence" value="ECO:0007669"/>
    <property type="project" value="InterPro"/>
</dbReference>
<dbReference type="OMA" id="EWARSIC"/>
<evidence type="ECO:0000256" key="11">
    <source>
        <dbReference type="SAM" id="Phobius"/>
    </source>
</evidence>
<evidence type="ECO:0000256" key="9">
    <source>
        <dbReference type="ARBA" id="ARBA00023136"/>
    </source>
</evidence>
<feature type="transmembrane region" description="Helical" evidence="11">
    <location>
        <begin position="211"/>
        <end position="234"/>
    </location>
</feature>
<feature type="compositionally biased region" description="Basic and acidic residues" evidence="10">
    <location>
        <begin position="1"/>
        <end position="15"/>
    </location>
</feature>
<dbReference type="EMBL" id="VRMN01000004">
    <property type="protein sequence ID" value="KAA8494880.1"/>
    <property type="molecule type" value="Genomic_DNA"/>
</dbReference>
<keyword evidence="13" id="KW-1185">Reference proteome</keyword>
<feature type="region of interest" description="Disordered" evidence="10">
    <location>
        <begin position="1"/>
        <end position="73"/>
    </location>
</feature>
<keyword evidence="6" id="KW-0914">Notch signaling pathway</keyword>
<keyword evidence="4 11" id="KW-0812">Transmembrane</keyword>
<feature type="transmembrane region" description="Helical" evidence="11">
    <location>
        <begin position="181"/>
        <end position="204"/>
    </location>
</feature>
<keyword evidence="7 11" id="KW-1133">Transmembrane helix</keyword>
<sequence length="582" mass="62613">MDGRDGEAHEAREPPAGEEGAATVPVPTEGTELNPPAGSAGSAGVQQDGVSAERRNENEDKKLPQAARGLPSNARLPAAMQRHLEARAAKTPEQVAREQRMRTKALHKQISVALVRVVAPVVLCMGLSIYLVHSQGSGDCRREESLPARSYTPPDLDQFISSDVFPPVPSPPQDPEDTTRLVSIILLSSFAAAIVVMTFVLVLLYKYHCEWILFLWLVIAVIIVLGYEGGLYLYEWARSICYPIDWITLALLAWNFALGGMCAIFWKSTRIIQQAFLIVLSGLLAWVFTTWEVWASWVLLGILVVWDLIAVLTPCGPLQMLIKAAKERGDPIPALVYDTNPEDVGRDHEAKSMLSVIQFRKKKRPTNEDSGDEAAGDAAADSGVSAAGAVGMCVEVGNIDISPSAEPPVTHEMADETVPQAASQSASAPTGDVMSPTATTMTSTTDLTNTASGVQSPVAASPRQRWEEKPEIAKTPAAAVNGEQIGFLGAHLKLGLGDFVFYSLLVATASRDSEAGVMTTIASFVAILAGLCLTLFLLVMFRKPLPALPISICFGILFNFTTKYTLTPFLGNLFPELLSTAV</sequence>
<dbReference type="GO" id="GO:0000139">
    <property type="term" value="C:Golgi membrane"/>
    <property type="evidence" value="ECO:0007669"/>
    <property type="project" value="UniProtKB-SubCell"/>
</dbReference>
<proteinExistence type="inferred from homology"/>
<evidence type="ECO:0000256" key="6">
    <source>
        <dbReference type="ARBA" id="ARBA00022976"/>
    </source>
</evidence>
<dbReference type="GO" id="GO:0007219">
    <property type="term" value="P:Notch signaling pathway"/>
    <property type="evidence" value="ECO:0007669"/>
    <property type="project" value="UniProtKB-KW"/>
</dbReference>
<reference evidence="13" key="1">
    <citation type="journal article" date="2019" name="Nat. Commun.">
        <title>Expansion of phycobilisome linker gene families in mesophilic red algae.</title>
        <authorList>
            <person name="Lee J."/>
            <person name="Kim D."/>
            <person name="Bhattacharya D."/>
            <person name="Yoon H.S."/>
        </authorList>
    </citation>
    <scope>NUCLEOTIDE SEQUENCE [LARGE SCALE GENOMIC DNA]</scope>
    <source>
        <strain evidence="13">CCMP 1328</strain>
    </source>
</reference>
<dbReference type="OrthoDB" id="432970at2759"/>
<dbReference type="PANTHER" id="PTHR10202:SF13">
    <property type="entry name" value="PRESENILIN HOMOLOG"/>
    <property type="match status" value="1"/>
</dbReference>
<feature type="transmembrane region" description="Helical" evidence="11">
    <location>
        <begin position="294"/>
        <end position="313"/>
    </location>
</feature>
<comment type="similarity">
    <text evidence="3">Belongs to the peptidase A22A family.</text>
</comment>
<evidence type="ECO:0000313" key="13">
    <source>
        <dbReference type="Proteomes" id="UP000324585"/>
    </source>
</evidence>
<evidence type="ECO:0000256" key="5">
    <source>
        <dbReference type="ARBA" id="ARBA00022824"/>
    </source>
</evidence>
<dbReference type="GO" id="GO:0006509">
    <property type="term" value="P:membrane protein ectodomain proteolysis"/>
    <property type="evidence" value="ECO:0007669"/>
    <property type="project" value="TreeGrafter"/>
</dbReference>
<dbReference type="AlphaFoldDB" id="A0A5J4YVD2"/>
<evidence type="ECO:0000256" key="1">
    <source>
        <dbReference type="ARBA" id="ARBA00004477"/>
    </source>
</evidence>
<dbReference type="SMART" id="SM00730">
    <property type="entry name" value="PSN"/>
    <property type="match status" value="1"/>
</dbReference>
<evidence type="ECO:0000256" key="8">
    <source>
        <dbReference type="ARBA" id="ARBA00023034"/>
    </source>
</evidence>
<dbReference type="Gene3D" id="1.10.472.100">
    <property type="entry name" value="Presenilin"/>
    <property type="match status" value="1"/>
</dbReference>
<dbReference type="GO" id="GO:0005789">
    <property type="term" value="C:endoplasmic reticulum membrane"/>
    <property type="evidence" value="ECO:0007669"/>
    <property type="project" value="UniProtKB-SubCell"/>
</dbReference>
<feature type="transmembrane region" description="Helical" evidence="11">
    <location>
        <begin position="110"/>
        <end position="132"/>
    </location>
</feature>
<comment type="caution">
    <text evidence="12">The sequence shown here is derived from an EMBL/GenBank/DDBJ whole genome shotgun (WGS) entry which is preliminary data.</text>
</comment>
<dbReference type="InterPro" id="IPR042524">
    <property type="entry name" value="Presenilin_C"/>
</dbReference>
<feature type="transmembrane region" description="Helical" evidence="11">
    <location>
        <begin position="547"/>
        <end position="566"/>
    </location>
</feature>
<feature type="region of interest" description="Disordered" evidence="10">
    <location>
        <begin position="402"/>
        <end position="471"/>
    </location>
</feature>
<evidence type="ECO:0000256" key="4">
    <source>
        <dbReference type="ARBA" id="ARBA00022692"/>
    </source>
</evidence>
<dbReference type="Proteomes" id="UP000324585">
    <property type="component" value="Unassembled WGS sequence"/>
</dbReference>
<dbReference type="PANTHER" id="PTHR10202">
    <property type="entry name" value="PRESENILIN"/>
    <property type="match status" value="1"/>
</dbReference>
<dbReference type="InterPro" id="IPR006639">
    <property type="entry name" value="Preselin/SPP"/>
</dbReference>
<evidence type="ECO:0000256" key="10">
    <source>
        <dbReference type="SAM" id="MobiDB-lite"/>
    </source>
</evidence>
<evidence type="ECO:0000256" key="2">
    <source>
        <dbReference type="ARBA" id="ARBA00004653"/>
    </source>
</evidence>
<keyword evidence="8" id="KW-0333">Golgi apparatus</keyword>
<comment type="subcellular location">
    <subcellularLocation>
        <location evidence="1">Endoplasmic reticulum membrane</location>
        <topology evidence="1">Multi-pass membrane protein</topology>
    </subcellularLocation>
    <subcellularLocation>
        <location evidence="2">Golgi apparatus membrane</location>
        <topology evidence="2">Multi-pass membrane protein</topology>
    </subcellularLocation>
</comment>
<organism evidence="12 13">
    <name type="scientific">Porphyridium purpureum</name>
    <name type="common">Red alga</name>
    <name type="synonym">Porphyridium cruentum</name>
    <dbReference type="NCBI Taxonomy" id="35688"/>
    <lineage>
        <taxon>Eukaryota</taxon>
        <taxon>Rhodophyta</taxon>
        <taxon>Bangiophyceae</taxon>
        <taxon>Porphyridiales</taxon>
        <taxon>Porphyridiaceae</taxon>
        <taxon>Porphyridium</taxon>
    </lineage>
</organism>
<feature type="compositionally biased region" description="Low complexity" evidence="10">
    <location>
        <begin position="437"/>
        <end position="450"/>
    </location>
</feature>